<dbReference type="InterPro" id="IPR036188">
    <property type="entry name" value="FAD/NAD-bd_sf"/>
</dbReference>
<keyword evidence="1" id="KW-0472">Membrane</keyword>
<keyword evidence="1" id="KW-0812">Transmembrane</keyword>
<proteinExistence type="predicted"/>
<dbReference type="PANTHER" id="PTHR37417:SF2">
    <property type="entry name" value="67 KDA MYOSIN-CROSS-REACTIVE ANTIGEN FAMILY PROTEIN (AFU_ORTHOLOGUE AFUA_5G09970)"/>
    <property type="match status" value="1"/>
</dbReference>
<dbReference type="SUPFAM" id="SSF51905">
    <property type="entry name" value="FAD/NAD(P)-binding domain"/>
    <property type="match status" value="1"/>
</dbReference>
<gene>
    <name evidence="2" type="ORF">A7J50_2935</name>
</gene>
<evidence type="ECO:0000256" key="1">
    <source>
        <dbReference type="SAM" id="Phobius"/>
    </source>
</evidence>
<dbReference type="InterPro" id="IPR010354">
    <property type="entry name" value="Oleate_hydratase"/>
</dbReference>
<keyword evidence="1" id="KW-1133">Transmembrane helix</keyword>
<dbReference type="GO" id="GO:0071949">
    <property type="term" value="F:FAD binding"/>
    <property type="evidence" value="ECO:0007669"/>
    <property type="project" value="InterPro"/>
</dbReference>
<protein>
    <submittedName>
        <fullName evidence="2">Oleate hydratase</fullName>
    </submittedName>
</protein>
<accession>A0A172Z1A5</accession>
<reference evidence="2 3" key="1">
    <citation type="submission" date="2016-05" db="EMBL/GenBank/DDBJ databases">
        <title>Complete genome sequence of Pseudomonas antarctica PAMC 27494.</title>
        <authorList>
            <person name="Lee J."/>
        </authorList>
    </citation>
    <scope>NUCLEOTIDE SEQUENCE [LARGE SCALE GENOMIC DNA]</scope>
    <source>
        <strain evidence="2 3">PAMC 27494</strain>
    </source>
</reference>
<dbReference type="PATRIC" id="fig|219572.3.peg.3012"/>
<dbReference type="Pfam" id="PF06100">
    <property type="entry name" value="MCRA"/>
    <property type="match status" value="1"/>
</dbReference>
<dbReference type="RefSeq" id="WP_082895891.1">
    <property type="nucleotide sequence ID" value="NZ_CP015600.1"/>
</dbReference>
<dbReference type="EMBL" id="CP015600">
    <property type="protein sequence ID" value="ANF86325.1"/>
    <property type="molecule type" value="Genomic_DNA"/>
</dbReference>
<name>A0A172Z1A5_9PSED</name>
<organism evidence="2 3">
    <name type="scientific">Pseudomonas antarctica</name>
    <dbReference type="NCBI Taxonomy" id="219572"/>
    <lineage>
        <taxon>Bacteria</taxon>
        <taxon>Pseudomonadati</taxon>
        <taxon>Pseudomonadota</taxon>
        <taxon>Gammaproteobacteria</taxon>
        <taxon>Pseudomonadales</taxon>
        <taxon>Pseudomonadaceae</taxon>
        <taxon>Pseudomonas</taxon>
    </lineage>
</organism>
<dbReference type="Proteomes" id="UP000077829">
    <property type="component" value="Chromosome"/>
</dbReference>
<feature type="transmembrane region" description="Helical" evidence="1">
    <location>
        <begin position="20"/>
        <end position="37"/>
    </location>
</feature>
<dbReference type="GO" id="GO:0050151">
    <property type="term" value="F:oleate hydratase activity"/>
    <property type="evidence" value="ECO:0007669"/>
    <property type="project" value="InterPro"/>
</dbReference>
<evidence type="ECO:0000313" key="3">
    <source>
        <dbReference type="Proteomes" id="UP000077829"/>
    </source>
</evidence>
<sequence>MTGKKHDWETTSANEPDPRFYVVGGGIAAMAAAAFMIRDGDVIGSNITLFEQRDAPGGSLDGAGSAQEGYVLRGGRMFESKYVCTMELFASIPTLDGTTTVTQETLAWNERMHTSSKSRLARNGVRETAPAFGLTESDILTIERMAIESEETLGRTTIADQFSVSFFQTQFWLMWCTTFAFQPWHSAVEFRRYILRFAHMVAGFNRLEGIMRTVYNQYDSLVRPLHKWLVDRGVVFQLGSCVTDMQLHEQGGSKCVKRIFYECNGEQACVEVGVRDYVLVTLGSMTEASSLGGMDKAPNLQGKAIEGAWALWETLAKGRPEFGQPHAFSSHIDATKWVSFTTTLSDPVFLRRIVEFTGNVPGEGGLITFPDSNWLMSIVVPFQPHFIDQPEEITVFWGYGLHVDAPGNFVNIPMSACTGREIMTELLGHLQFSSDSQSILNSAICIPCMMPFITSQFMPREPGDRPQVLPEGYKNLAFIGQFCELPNDVVFTVEYSIRTAQCAVSSLLGLKRHPPKVYKGATDPRVLFKAFKALHDIGN</sequence>
<dbReference type="AlphaFoldDB" id="A0A172Z1A5"/>
<dbReference type="GO" id="GO:0006631">
    <property type="term" value="P:fatty acid metabolic process"/>
    <property type="evidence" value="ECO:0007669"/>
    <property type="project" value="InterPro"/>
</dbReference>
<evidence type="ECO:0000313" key="2">
    <source>
        <dbReference type="EMBL" id="ANF86325.1"/>
    </source>
</evidence>
<dbReference type="KEGG" id="panr:A7J50_2935"/>
<dbReference type="Gene3D" id="3.50.50.60">
    <property type="entry name" value="FAD/NAD(P)-binding domain"/>
    <property type="match status" value="2"/>
</dbReference>
<dbReference type="PANTHER" id="PTHR37417">
    <property type="entry name" value="67 KDA MYOSIN-CROSS-REACTIVE ANTIGEN FAMILY PROTEIN (AFU_ORTHOLOGUE AFUA_5G09970)"/>
    <property type="match status" value="1"/>
</dbReference>
<dbReference type="Gene3D" id="3.30.9.80">
    <property type="match status" value="1"/>
</dbReference>
<dbReference type="NCBIfam" id="NF010584">
    <property type="entry name" value="PRK13977.1"/>
    <property type="match status" value="1"/>
</dbReference>